<organism evidence="1 2">
    <name type="scientific">Trichothecium roseum</name>
    <dbReference type="NCBI Taxonomy" id="47278"/>
    <lineage>
        <taxon>Eukaryota</taxon>
        <taxon>Fungi</taxon>
        <taxon>Dikarya</taxon>
        <taxon>Ascomycota</taxon>
        <taxon>Pezizomycotina</taxon>
        <taxon>Sordariomycetes</taxon>
        <taxon>Hypocreomycetidae</taxon>
        <taxon>Hypocreales</taxon>
        <taxon>Hypocreales incertae sedis</taxon>
        <taxon>Trichothecium</taxon>
    </lineage>
</organism>
<dbReference type="Proteomes" id="UP001163324">
    <property type="component" value="Chromosome 9"/>
</dbReference>
<evidence type="ECO:0000313" key="1">
    <source>
        <dbReference type="EMBL" id="KAI9896490.1"/>
    </source>
</evidence>
<name>A0ACC0URX5_9HYPO</name>
<sequence length="1099" mass="120837">MDKDKLIQLLQGSQVPNTEQVKAVTADLQKNYYSKPESLVLLIEIALTHSETGLRQLASVQALRLVNKHWEKTTAENRSLARQHLLDGTLKETAVPVRHSLSRLVAGVVSADMENDTAAGEAFLKQILPLNNSDNVSHREIASFLLYAMLEDDPTNFSDHIHDLLALFQSRIEDPASKEVRLNIVQAIGAILMIVEPEEDEQATKVIQGFVPSIVNILQATVETQDEESYRLIFDVFQSFLAYDSALLAPHLKDLIVFMLDLASNRNAEEDARSQAIAFLIQCVRYRRMKIQGMKDVAAQIMVKSMHIITELDTDDEEEITPARSAISLVDTLASELPPRQVIVPLLEQFIPFATNEDPNFRLAAMLALGNAAEGAPDFISTQLQPLLPHIINLLNDTNGQVRYASLVGLIHLAEEMADEMVSHHEPIISAVLKNLESAAQGSSDKKNIRIIRSACGALDTFGDGIDTKIMAQYGPNLIRPMVDLLQHSDYGVKSSAASALGAIASSMEQEFQPYFQDVMSALGNFVLVKESEEAMELRSSTCDSMGRIALAVGPETFQPYVLKLMEASEEALGLNNPRLKETSFILWSNLSKVYKEEFNHFTKGAFQGLFASLELQDEEIDLPGVDVSQLAEGSVVVGGKRIKVRAPEGSDDATIATGGEDEWDDIEDLDDMDAVTAVALEQEIALDVLGDIIANSCSSNDLESYVQKTIETVSPFTEHTYDGCRKMAITTLWRVYARVFQVWEEGSGSKWEAGLPAKPTPPDSIVSIGHALLEATLNLWAEDSERSVITEINRNVAATLKACGPAILAAKEGALQEVVSVVTLLVTRSHTCQQDLGDEEEEQEVDAGSSEYDWLVIDTALDVVVGLSAALGGAFSELWKIFEKPILRLASSTEDLHRSTAVGAIAEITKFTGEAMTPYTESLGQALIRRLTDPDPLAKSNAAYAIGLLILNSADTGKTLPMYPTLWEKLEPLLDVSEMRMTDNVAGALSRMMMKNPNGEFISQALPPIIKVLPLVEDYEENAPIYQNIYKLYDQSNQTVQDLTPQLVPIFEKVLSPPEEQLEPETRHILQQTVQMLYKVKPDLLSNSPGLLAAAGIQ</sequence>
<accession>A0ACC0URX5</accession>
<reference evidence="1" key="1">
    <citation type="submission" date="2022-10" db="EMBL/GenBank/DDBJ databases">
        <title>Complete Genome of Trichothecium roseum strain YXFP-22015, a Plant Pathogen Isolated from Citrus.</title>
        <authorList>
            <person name="Wang Y."/>
            <person name="Zhu L."/>
        </authorList>
    </citation>
    <scope>NUCLEOTIDE SEQUENCE</scope>
    <source>
        <strain evidence="1">YXFP-22015</strain>
    </source>
</reference>
<proteinExistence type="predicted"/>
<gene>
    <name evidence="1" type="ORF">N3K66_008662</name>
</gene>
<keyword evidence="2" id="KW-1185">Reference proteome</keyword>
<evidence type="ECO:0000313" key="2">
    <source>
        <dbReference type="Proteomes" id="UP001163324"/>
    </source>
</evidence>
<dbReference type="EMBL" id="CM047948">
    <property type="protein sequence ID" value="KAI9896490.1"/>
    <property type="molecule type" value="Genomic_DNA"/>
</dbReference>
<protein>
    <submittedName>
        <fullName evidence="1">Uncharacterized protein</fullName>
    </submittedName>
</protein>
<comment type="caution">
    <text evidence="1">The sequence shown here is derived from an EMBL/GenBank/DDBJ whole genome shotgun (WGS) entry which is preliminary data.</text>
</comment>